<evidence type="ECO:0000256" key="8">
    <source>
        <dbReference type="ARBA" id="ARBA00022801"/>
    </source>
</evidence>
<dbReference type="SMART" id="SM00987">
    <property type="entry name" value="UreE_C"/>
    <property type="match status" value="1"/>
</dbReference>
<evidence type="ECO:0000256" key="9">
    <source>
        <dbReference type="ARBA" id="ARBA00023204"/>
    </source>
</evidence>
<name>A0A1M4T9X2_9BACT</name>
<evidence type="ECO:0000256" key="1">
    <source>
        <dbReference type="ARBA" id="ARBA00001400"/>
    </source>
</evidence>
<evidence type="ECO:0000256" key="6">
    <source>
        <dbReference type="ARBA" id="ARBA00022490"/>
    </source>
</evidence>
<dbReference type="AlphaFoldDB" id="A0A1M4T9X2"/>
<reference evidence="12 13" key="1">
    <citation type="submission" date="2016-11" db="EMBL/GenBank/DDBJ databases">
        <authorList>
            <person name="Jaros S."/>
            <person name="Januszkiewicz K."/>
            <person name="Wedrychowicz H."/>
        </authorList>
    </citation>
    <scope>NUCLEOTIDE SEQUENCE [LARGE SCALE GENOMIC DNA]</scope>
    <source>
        <strain evidence="12 13">DSM 26910</strain>
    </source>
</reference>
<dbReference type="STRING" id="1484053.SAMN05444274_101301"/>
<dbReference type="RefSeq" id="WP_072998261.1">
    <property type="nucleotide sequence ID" value="NZ_FQUM01000001.1"/>
</dbReference>
<keyword evidence="9" id="KW-0234">DNA repair</keyword>
<dbReference type="PROSITE" id="PS00130">
    <property type="entry name" value="U_DNA_GLYCOSYLASE"/>
    <property type="match status" value="1"/>
</dbReference>
<dbReference type="InterPro" id="IPR002043">
    <property type="entry name" value="UDG_fam1"/>
</dbReference>
<dbReference type="SMART" id="SM00986">
    <property type="entry name" value="UDG"/>
    <property type="match status" value="1"/>
</dbReference>
<sequence length="255" mass="28888">MGDSLFLNGKKIHSDWFSFLTNENRSLVANIETEVKENGFTPSAENVLRFLSFPLSSAKVIILGQDPYPQPGAATGRAFEVGTLKSWNQPFKNISLKNILRTLYKAYTGGDIKFSQLKEKFDNEFPVLPPGKLFSHWEKQGVLLLNTSFTCEPGKPGSHQKKWEEFACRLLPYIRDNAPLATWFLWGNHAQAAAGHLHLKRKIETMHPMMCYNKPGRDTDFLFGKVNCFEPFVGEIDWTGFGLNKGIKNVPSLFQ</sequence>
<proteinExistence type="inferred from homology"/>
<dbReference type="EC" id="3.2.2.27" evidence="4"/>
<organism evidence="12 13">
    <name type="scientific">Mariniphaga anaerophila</name>
    <dbReference type="NCBI Taxonomy" id="1484053"/>
    <lineage>
        <taxon>Bacteria</taxon>
        <taxon>Pseudomonadati</taxon>
        <taxon>Bacteroidota</taxon>
        <taxon>Bacteroidia</taxon>
        <taxon>Marinilabiliales</taxon>
        <taxon>Prolixibacteraceae</taxon>
        <taxon>Mariniphaga</taxon>
    </lineage>
</organism>
<dbReference type="OrthoDB" id="9804372at2"/>
<gene>
    <name evidence="12" type="ORF">SAMN05444274_101301</name>
</gene>
<comment type="catalytic activity">
    <reaction evidence="1">
        <text>Hydrolyzes single-stranded DNA or mismatched double-stranded DNA and polynucleotides, releasing free uracil.</text>
        <dbReference type="EC" id="3.2.2.27"/>
    </reaction>
</comment>
<dbReference type="Gene3D" id="3.40.470.10">
    <property type="entry name" value="Uracil-DNA glycosylase-like domain"/>
    <property type="match status" value="1"/>
</dbReference>
<dbReference type="SUPFAM" id="SSF52141">
    <property type="entry name" value="Uracil-DNA glycosylase-like"/>
    <property type="match status" value="1"/>
</dbReference>
<evidence type="ECO:0000256" key="3">
    <source>
        <dbReference type="ARBA" id="ARBA00008184"/>
    </source>
</evidence>
<feature type="active site" description="Proton acceptor" evidence="10">
    <location>
        <position position="66"/>
    </location>
</feature>
<dbReference type="Pfam" id="PF03167">
    <property type="entry name" value="UDG"/>
    <property type="match status" value="1"/>
</dbReference>
<evidence type="ECO:0000313" key="12">
    <source>
        <dbReference type="EMBL" id="SHE41283.1"/>
    </source>
</evidence>
<dbReference type="GO" id="GO:0004844">
    <property type="term" value="F:uracil DNA N-glycosylase activity"/>
    <property type="evidence" value="ECO:0007669"/>
    <property type="project" value="UniProtKB-EC"/>
</dbReference>
<comment type="function">
    <text evidence="2">Excises uracil residues from the DNA which can arise as a result of misincorporation of dUMP residues by DNA polymerase or due to deamination of cytosine.</text>
</comment>
<dbReference type="PANTHER" id="PTHR11264">
    <property type="entry name" value="URACIL-DNA GLYCOSYLASE"/>
    <property type="match status" value="1"/>
</dbReference>
<dbReference type="EMBL" id="FQUM01000001">
    <property type="protein sequence ID" value="SHE41283.1"/>
    <property type="molecule type" value="Genomic_DNA"/>
</dbReference>
<comment type="similarity">
    <text evidence="3">Belongs to the uracil-DNA glycosylase (UDG) superfamily. UNG family.</text>
</comment>
<dbReference type="InterPro" id="IPR036895">
    <property type="entry name" value="Uracil-DNA_glycosylase-like_sf"/>
</dbReference>
<accession>A0A1M4T9X2</accession>
<evidence type="ECO:0000256" key="10">
    <source>
        <dbReference type="PROSITE-ProRule" id="PRU10072"/>
    </source>
</evidence>
<evidence type="ECO:0000256" key="5">
    <source>
        <dbReference type="ARBA" id="ARBA00018429"/>
    </source>
</evidence>
<keyword evidence="6" id="KW-0963">Cytoplasm</keyword>
<evidence type="ECO:0000259" key="11">
    <source>
        <dbReference type="SMART" id="SM00986"/>
    </source>
</evidence>
<dbReference type="InterPro" id="IPR018085">
    <property type="entry name" value="Ura-DNA_Glyclase_AS"/>
</dbReference>
<evidence type="ECO:0000313" key="13">
    <source>
        <dbReference type="Proteomes" id="UP000184164"/>
    </source>
</evidence>
<dbReference type="CDD" id="cd10027">
    <property type="entry name" value="UDG-F1-like"/>
    <property type="match status" value="1"/>
</dbReference>
<evidence type="ECO:0000256" key="4">
    <source>
        <dbReference type="ARBA" id="ARBA00012030"/>
    </source>
</evidence>
<dbReference type="PANTHER" id="PTHR11264:SF8">
    <property type="entry name" value="URACIL-DNA GLYCOSYLASE-LIKE DOMAIN-CONTAINING PROTEIN"/>
    <property type="match status" value="1"/>
</dbReference>
<evidence type="ECO:0000256" key="2">
    <source>
        <dbReference type="ARBA" id="ARBA00002631"/>
    </source>
</evidence>
<feature type="domain" description="Uracil-DNA glycosylase-like" evidence="11">
    <location>
        <begin position="51"/>
        <end position="222"/>
    </location>
</feature>
<keyword evidence="13" id="KW-1185">Reference proteome</keyword>
<dbReference type="GO" id="GO:0097510">
    <property type="term" value="P:base-excision repair, AP site formation via deaminated base removal"/>
    <property type="evidence" value="ECO:0007669"/>
    <property type="project" value="TreeGrafter"/>
</dbReference>
<keyword evidence="8" id="KW-0378">Hydrolase</keyword>
<dbReference type="Proteomes" id="UP000184164">
    <property type="component" value="Unassembled WGS sequence"/>
</dbReference>
<keyword evidence="7" id="KW-0227">DNA damage</keyword>
<evidence type="ECO:0000256" key="7">
    <source>
        <dbReference type="ARBA" id="ARBA00022763"/>
    </source>
</evidence>
<protein>
    <recommendedName>
        <fullName evidence="5">Uracil-DNA glycosylase</fullName>
        <ecNumber evidence="4">3.2.2.27</ecNumber>
    </recommendedName>
</protein>
<dbReference type="InterPro" id="IPR005122">
    <property type="entry name" value="Uracil-DNA_glycosylase-like"/>
</dbReference>